<keyword evidence="1" id="KW-0472">Membrane</keyword>
<protein>
    <submittedName>
        <fullName evidence="2">Uncharacterized protein</fullName>
    </submittedName>
</protein>
<evidence type="ECO:0000313" key="2">
    <source>
        <dbReference type="EMBL" id="CAD8208026.1"/>
    </source>
</evidence>
<dbReference type="GO" id="GO:0007131">
    <property type="term" value="P:reciprocal meiotic recombination"/>
    <property type="evidence" value="ECO:0007669"/>
    <property type="project" value="TreeGrafter"/>
</dbReference>
<keyword evidence="3" id="KW-1185">Reference proteome</keyword>
<dbReference type="AlphaFoldDB" id="A0A8S1Y283"/>
<name>A0A8S1Y283_PAROT</name>
<evidence type="ECO:0000256" key="1">
    <source>
        <dbReference type="SAM" id="Phobius"/>
    </source>
</evidence>
<gene>
    <name evidence="2" type="ORF">POCTA_138.1.T1430019</name>
</gene>
<keyword evidence="1" id="KW-0812">Transmembrane</keyword>
<dbReference type="Proteomes" id="UP000683925">
    <property type="component" value="Unassembled WGS sequence"/>
</dbReference>
<dbReference type="PANTHER" id="PTHR31398:SF0">
    <property type="entry name" value="MEIOTIC NUCLEAR DIVISION PROTEIN 1 HOMOLOG"/>
    <property type="match status" value="1"/>
</dbReference>
<dbReference type="PANTHER" id="PTHR31398">
    <property type="entry name" value="MEIOTIC NUCLEAR DIVISION PROTEIN 1 HOMOLOG"/>
    <property type="match status" value="1"/>
</dbReference>
<dbReference type="OrthoDB" id="296380at2759"/>
<proteinExistence type="predicted"/>
<feature type="transmembrane region" description="Helical" evidence="1">
    <location>
        <begin position="40"/>
        <end position="61"/>
    </location>
</feature>
<keyword evidence="1" id="KW-1133">Transmembrane helix</keyword>
<organism evidence="2 3">
    <name type="scientific">Paramecium octaurelia</name>
    <dbReference type="NCBI Taxonomy" id="43137"/>
    <lineage>
        <taxon>Eukaryota</taxon>
        <taxon>Sar</taxon>
        <taxon>Alveolata</taxon>
        <taxon>Ciliophora</taxon>
        <taxon>Intramacronucleata</taxon>
        <taxon>Oligohymenophorea</taxon>
        <taxon>Peniculida</taxon>
        <taxon>Parameciidae</taxon>
        <taxon>Paramecium</taxon>
    </lineage>
</organism>
<sequence>MNHPLVNLLQTQGLKCRKICHAIDLYGINPNLLIFGNQKYSSILGSLLTIIASALTFGYLVQQVQELVYKQLPQTILSEHLVTETSPFPLENHNFTLSISVANMEQNPLKTIDKYFTIKVENCLRSRQLNTTTNKIDVVNTCINYPTEACTSDNFVTDIQKEYFSKIRLGTAQCIKKNILQSKPPVLQGIVSGNLYSYITIKFAACKNSTEKQDCASRDDINKELINGYYVVHMSDSLIQMSNPESIQKNFIKMQYTQFSISTSKTIYQGFRIIQSFTDEGVLVNNVVEDSFLVQQYYQESTADYNEDYLILHSLILDNKYTNYQRSYIKLLTILSKIGGLWQLIFMFFGIISKPFILTEMKINLANKLFRFQQEENDLTQSIKRDVSMKSNVEKYVRQPQHKLSTSISSILQFLFGCNKARIKQLNQANEKIQENLDVVEIMRKFQEFDNLKSIILTTNQRVLFDIIPIPLITNVSSNKIDTDSYSNQHQSKDNFERFIEAYKSFYQIRDMSDTIENVGQKIITYLDQDMIKLFYEYHLDSEQKQVLQLLSEERKSKILDRNYLDSESKISLSPCNSNHQEVQAVKIFLNNQQIKRKLENLQA</sequence>
<feature type="transmembrane region" description="Helical" evidence="1">
    <location>
        <begin position="331"/>
        <end position="352"/>
    </location>
</feature>
<comment type="caution">
    <text evidence="2">The sequence shown here is derived from an EMBL/GenBank/DDBJ whole genome shotgun (WGS) entry which is preliminary data.</text>
</comment>
<evidence type="ECO:0000313" key="3">
    <source>
        <dbReference type="Proteomes" id="UP000683925"/>
    </source>
</evidence>
<dbReference type="GO" id="GO:0005634">
    <property type="term" value="C:nucleus"/>
    <property type="evidence" value="ECO:0007669"/>
    <property type="project" value="TreeGrafter"/>
</dbReference>
<reference evidence="2" key="1">
    <citation type="submission" date="2021-01" db="EMBL/GenBank/DDBJ databases">
        <authorList>
            <consortium name="Genoscope - CEA"/>
            <person name="William W."/>
        </authorList>
    </citation>
    <scope>NUCLEOTIDE SEQUENCE</scope>
</reference>
<accession>A0A8S1Y283</accession>
<dbReference type="EMBL" id="CAJJDP010000144">
    <property type="protein sequence ID" value="CAD8208026.1"/>
    <property type="molecule type" value="Genomic_DNA"/>
</dbReference>
<dbReference type="OMA" id="PFILTEM"/>